<dbReference type="PROSITE" id="PS50181">
    <property type="entry name" value="FBOX"/>
    <property type="match status" value="1"/>
</dbReference>
<accession>A0A074VU57</accession>
<evidence type="ECO:0000313" key="3">
    <source>
        <dbReference type="EMBL" id="KEQ63978.1"/>
    </source>
</evidence>
<dbReference type="GeneID" id="63914535"/>
<keyword evidence="4" id="KW-1185">Reference proteome</keyword>
<sequence length="304" mass="34039">MDDTQHRGFDALPNELLYDILSSFTTKHVLTFAPVSRRFHSICVRILQNRLTVAATLLDHILMLELYPPSARLTAGKLFCTSLGTSLLDEESLGSIPDVARIGHLGKAVYSKFRPQHQEVRRPSIKHPAGDIPGSRTHPSSADPSVHAHDAESNLVSQQVSLDADELFTQLIATLMLVKPGPRPDTILTAVEVCEGTIRVWRDWLSKQNEANVDSTSSCSSADDPSILWVNTADHAVGVKFRVKERKWKRDIPVLISADEEVAVSYTVELEEVVLRTSHLLFMVEESLREQYEPLSRQLYLRPV</sequence>
<organism evidence="3 4">
    <name type="scientific">Aureobasidium melanogenum (strain CBS 110374)</name>
    <name type="common">Aureobasidium pullulans var. melanogenum</name>
    <dbReference type="NCBI Taxonomy" id="1043003"/>
    <lineage>
        <taxon>Eukaryota</taxon>
        <taxon>Fungi</taxon>
        <taxon>Dikarya</taxon>
        <taxon>Ascomycota</taxon>
        <taxon>Pezizomycotina</taxon>
        <taxon>Dothideomycetes</taxon>
        <taxon>Dothideomycetidae</taxon>
        <taxon>Dothideales</taxon>
        <taxon>Saccotheciaceae</taxon>
        <taxon>Aureobasidium</taxon>
    </lineage>
</organism>
<dbReference type="RefSeq" id="XP_040881001.1">
    <property type="nucleotide sequence ID" value="XM_041021162.1"/>
</dbReference>
<dbReference type="Proteomes" id="UP000030672">
    <property type="component" value="Unassembled WGS sequence"/>
</dbReference>
<proteinExistence type="predicted"/>
<evidence type="ECO:0000313" key="4">
    <source>
        <dbReference type="Proteomes" id="UP000030672"/>
    </source>
</evidence>
<evidence type="ECO:0000256" key="1">
    <source>
        <dbReference type="SAM" id="MobiDB-lite"/>
    </source>
</evidence>
<feature type="region of interest" description="Disordered" evidence="1">
    <location>
        <begin position="115"/>
        <end position="152"/>
    </location>
</feature>
<dbReference type="AlphaFoldDB" id="A0A074VU57"/>
<reference evidence="3 4" key="1">
    <citation type="journal article" date="2014" name="BMC Genomics">
        <title>Genome sequencing of four Aureobasidium pullulans varieties: biotechnological potential, stress tolerance, and description of new species.</title>
        <authorList>
            <person name="Gostin Ar C."/>
            <person name="Ohm R.A."/>
            <person name="Kogej T."/>
            <person name="Sonjak S."/>
            <person name="Turk M."/>
            <person name="Zajc J."/>
            <person name="Zalar P."/>
            <person name="Grube M."/>
            <person name="Sun H."/>
            <person name="Han J."/>
            <person name="Sharma A."/>
            <person name="Chiniquy J."/>
            <person name="Ngan C.Y."/>
            <person name="Lipzen A."/>
            <person name="Barry K."/>
            <person name="Grigoriev I.V."/>
            <person name="Gunde-Cimerman N."/>
        </authorList>
    </citation>
    <scope>NUCLEOTIDE SEQUENCE [LARGE SCALE GENOMIC DNA]</scope>
    <source>
        <strain evidence="3 4">CBS 110374</strain>
    </source>
</reference>
<name>A0A074VU57_AURM1</name>
<dbReference type="SUPFAM" id="SSF81383">
    <property type="entry name" value="F-box domain"/>
    <property type="match status" value="1"/>
</dbReference>
<evidence type="ECO:0000259" key="2">
    <source>
        <dbReference type="PROSITE" id="PS50181"/>
    </source>
</evidence>
<dbReference type="HOGENOM" id="CLU_044875_0_0_1"/>
<dbReference type="Pfam" id="PF12937">
    <property type="entry name" value="F-box-like"/>
    <property type="match status" value="1"/>
</dbReference>
<feature type="domain" description="F-box" evidence="2">
    <location>
        <begin position="6"/>
        <end position="42"/>
    </location>
</feature>
<protein>
    <recommendedName>
        <fullName evidence="2">F-box domain-containing protein</fullName>
    </recommendedName>
</protein>
<dbReference type="InterPro" id="IPR001810">
    <property type="entry name" value="F-box_dom"/>
</dbReference>
<dbReference type="EMBL" id="KL584830">
    <property type="protein sequence ID" value="KEQ63978.1"/>
    <property type="molecule type" value="Genomic_DNA"/>
</dbReference>
<gene>
    <name evidence="3" type="ORF">M437DRAFT_45866</name>
</gene>
<dbReference type="InterPro" id="IPR036047">
    <property type="entry name" value="F-box-like_dom_sf"/>
</dbReference>